<dbReference type="AlphaFoldDB" id="A0A3A6TZH8"/>
<sequence length="151" mass="16751">MRKLSITKIFTLIIIILVVQGCGKKTDENIKPDQNDRSLCQFSVGSCNKKVAGVDFSILINPETIPSEKMLHLTLQTNQKVDAISARVEGRDMFMGVIPVTLKGVDKSHYSSDFILGSCASGYMVWRLFISAEVNGKAVSVFFDFLADNKR</sequence>
<dbReference type="RefSeq" id="WP_121852526.1">
    <property type="nucleotide sequence ID" value="NZ_CP037952.1"/>
</dbReference>
<evidence type="ECO:0000313" key="1">
    <source>
        <dbReference type="EMBL" id="RJY18550.1"/>
    </source>
</evidence>
<dbReference type="Proteomes" id="UP000273022">
    <property type="component" value="Unassembled WGS sequence"/>
</dbReference>
<protein>
    <recommendedName>
        <fullName evidence="3">Lipoprotein</fullName>
    </recommendedName>
</protein>
<organism evidence="1 2">
    <name type="scientific">Parashewanella spongiae</name>
    <dbReference type="NCBI Taxonomy" id="342950"/>
    <lineage>
        <taxon>Bacteria</taxon>
        <taxon>Pseudomonadati</taxon>
        <taxon>Pseudomonadota</taxon>
        <taxon>Gammaproteobacteria</taxon>
        <taxon>Alteromonadales</taxon>
        <taxon>Shewanellaceae</taxon>
        <taxon>Parashewanella</taxon>
    </lineage>
</organism>
<reference evidence="1 2" key="1">
    <citation type="submission" date="2018-09" db="EMBL/GenBank/DDBJ databases">
        <title>Phylogeny of the Shewanellaceae, and recommendation for two new genera, Pseudoshewanella and Parashewanella.</title>
        <authorList>
            <person name="Wang G."/>
        </authorList>
    </citation>
    <scope>NUCLEOTIDE SEQUENCE [LARGE SCALE GENOMIC DNA]</scope>
    <source>
        <strain evidence="1 2">KCTC 22492</strain>
    </source>
</reference>
<evidence type="ECO:0008006" key="3">
    <source>
        <dbReference type="Google" id="ProtNLM"/>
    </source>
</evidence>
<accession>A0A3A6TZH8</accession>
<proteinExistence type="predicted"/>
<evidence type="ECO:0000313" key="2">
    <source>
        <dbReference type="Proteomes" id="UP000273022"/>
    </source>
</evidence>
<dbReference type="PROSITE" id="PS51257">
    <property type="entry name" value="PROKAR_LIPOPROTEIN"/>
    <property type="match status" value="1"/>
</dbReference>
<comment type="caution">
    <text evidence="1">The sequence shown here is derived from an EMBL/GenBank/DDBJ whole genome shotgun (WGS) entry which is preliminary data.</text>
</comment>
<dbReference type="EMBL" id="QYYH01000020">
    <property type="protein sequence ID" value="RJY18550.1"/>
    <property type="molecule type" value="Genomic_DNA"/>
</dbReference>
<keyword evidence="2" id="KW-1185">Reference proteome</keyword>
<dbReference type="OrthoDB" id="6238758at2"/>
<name>A0A3A6TZH8_9GAMM</name>
<gene>
    <name evidence="1" type="ORF">D5R81_04885</name>
</gene>